<keyword evidence="1" id="KW-1133">Transmembrane helix</keyword>
<comment type="caution">
    <text evidence="2">The sequence shown here is derived from an EMBL/GenBank/DDBJ whole genome shotgun (WGS) entry which is preliminary data.</text>
</comment>
<feature type="transmembrane region" description="Helical" evidence="1">
    <location>
        <begin position="50"/>
        <end position="69"/>
    </location>
</feature>
<keyword evidence="3" id="KW-1185">Reference proteome</keyword>
<feature type="transmembrane region" description="Helical" evidence="1">
    <location>
        <begin position="179"/>
        <end position="201"/>
    </location>
</feature>
<feature type="transmembrane region" description="Helical" evidence="1">
    <location>
        <begin position="26"/>
        <end position="43"/>
    </location>
</feature>
<dbReference type="Proteomes" id="UP001515480">
    <property type="component" value="Unassembled WGS sequence"/>
</dbReference>
<evidence type="ECO:0000313" key="2">
    <source>
        <dbReference type="EMBL" id="KAL1515091.1"/>
    </source>
</evidence>
<dbReference type="AlphaFoldDB" id="A0AB34J8V6"/>
<accession>A0AB34J8V6</accession>
<sequence>MAGEALALCSAHPALAAALVWLAWATFGFLHGGHWLVVFFLVARRALLHFALYIVGILLTALGGGYVRLDNVYRSCANETGDMGRDCLWQVQAADYQVVYVAHYIGLAWCAVSWVYDAVQLPGWLRKSNAKQPLNVCYSTWPLISPAYLVLLGIAVMWVTLTWAAFVDWNTNNNGLTRLALFLILAIALWGLAACGLLHVWRAKSSLERQGPARASNPSVGAEA</sequence>
<evidence type="ECO:0000256" key="1">
    <source>
        <dbReference type="SAM" id="Phobius"/>
    </source>
</evidence>
<name>A0AB34J8V6_PRYPA</name>
<keyword evidence="1" id="KW-0472">Membrane</keyword>
<organism evidence="2 3">
    <name type="scientific">Prymnesium parvum</name>
    <name type="common">Toxic golden alga</name>
    <dbReference type="NCBI Taxonomy" id="97485"/>
    <lineage>
        <taxon>Eukaryota</taxon>
        <taxon>Haptista</taxon>
        <taxon>Haptophyta</taxon>
        <taxon>Prymnesiophyceae</taxon>
        <taxon>Prymnesiales</taxon>
        <taxon>Prymnesiaceae</taxon>
        <taxon>Prymnesium</taxon>
    </lineage>
</organism>
<reference evidence="2 3" key="1">
    <citation type="journal article" date="2024" name="Science">
        <title>Giant polyketide synthase enzymes in the biosynthesis of giant marine polyether toxins.</title>
        <authorList>
            <person name="Fallon T.R."/>
            <person name="Shende V.V."/>
            <person name="Wierzbicki I.H."/>
            <person name="Pendleton A.L."/>
            <person name="Watervoot N.F."/>
            <person name="Auber R.P."/>
            <person name="Gonzalez D.J."/>
            <person name="Wisecaver J.H."/>
            <person name="Moore B.S."/>
        </authorList>
    </citation>
    <scope>NUCLEOTIDE SEQUENCE [LARGE SCALE GENOMIC DNA]</scope>
    <source>
        <strain evidence="2 3">12B1</strain>
    </source>
</reference>
<feature type="transmembrane region" description="Helical" evidence="1">
    <location>
        <begin position="140"/>
        <end position="167"/>
    </location>
</feature>
<protein>
    <submittedName>
        <fullName evidence="2">Uncharacterized protein</fullName>
    </submittedName>
</protein>
<gene>
    <name evidence="2" type="ORF">AB1Y20_004155</name>
</gene>
<feature type="transmembrane region" description="Helical" evidence="1">
    <location>
        <begin position="98"/>
        <end position="119"/>
    </location>
</feature>
<evidence type="ECO:0000313" key="3">
    <source>
        <dbReference type="Proteomes" id="UP001515480"/>
    </source>
</evidence>
<proteinExistence type="predicted"/>
<dbReference type="EMBL" id="JBGBPQ010000012">
    <property type="protein sequence ID" value="KAL1515091.1"/>
    <property type="molecule type" value="Genomic_DNA"/>
</dbReference>
<keyword evidence="1" id="KW-0812">Transmembrane</keyword>